<accession>A0ABD3V7J7</accession>
<protein>
    <submittedName>
        <fullName evidence="1">Uncharacterized protein</fullName>
    </submittedName>
</protein>
<reference evidence="1 2" key="1">
    <citation type="submission" date="2024-11" db="EMBL/GenBank/DDBJ databases">
        <title>Chromosome-level genome assembly of the freshwater bivalve Anodonta woodiana.</title>
        <authorList>
            <person name="Chen X."/>
        </authorList>
    </citation>
    <scope>NUCLEOTIDE SEQUENCE [LARGE SCALE GENOMIC DNA]</scope>
    <source>
        <strain evidence="1">MN2024</strain>
        <tissue evidence="1">Gills</tissue>
    </source>
</reference>
<evidence type="ECO:0000313" key="1">
    <source>
        <dbReference type="EMBL" id="KAL3857475.1"/>
    </source>
</evidence>
<proteinExistence type="predicted"/>
<comment type="caution">
    <text evidence="1">The sequence shown here is derived from an EMBL/GenBank/DDBJ whole genome shotgun (WGS) entry which is preliminary data.</text>
</comment>
<dbReference type="SUPFAM" id="SSF50494">
    <property type="entry name" value="Trypsin-like serine proteases"/>
    <property type="match status" value="1"/>
</dbReference>
<name>A0ABD3V7J7_SINWO</name>
<dbReference type="AlphaFoldDB" id="A0ABD3V7J7"/>
<dbReference type="EMBL" id="JBJQND010000013">
    <property type="protein sequence ID" value="KAL3857475.1"/>
    <property type="molecule type" value="Genomic_DNA"/>
</dbReference>
<dbReference type="InterPro" id="IPR009003">
    <property type="entry name" value="Peptidase_S1_PA"/>
</dbReference>
<organism evidence="1 2">
    <name type="scientific">Sinanodonta woodiana</name>
    <name type="common">Chinese pond mussel</name>
    <name type="synonym">Anodonta woodiana</name>
    <dbReference type="NCBI Taxonomy" id="1069815"/>
    <lineage>
        <taxon>Eukaryota</taxon>
        <taxon>Metazoa</taxon>
        <taxon>Spiralia</taxon>
        <taxon>Lophotrochozoa</taxon>
        <taxon>Mollusca</taxon>
        <taxon>Bivalvia</taxon>
        <taxon>Autobranchia</taxon>
        <taxon>Heteroconchia</taxon>
        <taxon>Palaeoheterodonta</taxon>
        <taxon>Unionida</taxon>
        <taxon>Unionoidea</taxon>
        <taxon>Unionidae</taxon>
        <taxon>Unioninae</taxon>
        <taxon>Sinanodonta</taxon>
    </lineage>
</organism>
<dbReference type="Proteomes" id="UP001634394">
    <property type="component" value="Unassembled WGS sequence"/>
</dbReference>
<keyword evidence="2" id="KW-1185">Reference proteome</keyword>
<sequence>MFSDAFCKEKLEMFLSVNEMDLVLPYLLQVTLAKNSEEALCVIMASINKKFKKDLNDNNIAVWLGLDHTGNKTGELALVCFHSADTVATFSERFELRVIFRRFDETEMEPMESRLKEKRETSFTKHDVAAIKRLISEHGKNLFTIHSNLEAISASPIRSTKHGILNETSIVLYCRLKGVIPYGEEFFPKELEVEQQRYPTDIREGFFSLGMRRAQRQRSNPHPNFVNNPLRMGCSIGVSGFQFAGTLGPFVRLDDSNIGFLTCAHVLGIKTSSPNRKVVQPSDIETGLPGGRRLCGTFVRENFDTSTAIGVDAALVRIDRTKRNVALGLFVWRDSNQPRNIGMFAGNSPSFVDGEVIGNPDLQRLWERRDVCKFGRSTGLTQGLLLLENAMLRVHDAHLSLPDTMPLPHGHPNNNFIMKGQFIIQNVGTEPFFTPGDSGAGVYVIRNHGHGESKLALIGIATGSLTTGECVMTPIGIVLEALQLEETDIITEGSMDIDP</sequence>
<gene>
    <name evidence="1" type="ORF">ACJMK2_012143</name>
</gene>
<evidence type="ECO:0000313" key="2">
    <source>
        <dbReference type="Proteomes" id="UP001634394"/>
    </source>
</evidence>